<organism evidence="2 3">
    <name type="scientific">Carex littledalei</name>
    <dbReference type="NCBI Taxonomy" id="544730"/>
    <lineage>
        <taxon>Eukaryota</taxon>
        <taxon>Viridiplantae</taxon>
        <taxon>Streptophyta</taxon>
        <taxon>Embryophyta</taxon>
        <taxon>Tracheophyta</taxon>
        <taxon>Spermatophyta</taxon>
        <taxon>Magnoliopsida</taxon>
        <taxon>Liliopsida</taxon>
        <taxon>Poales</taxon>
        <taxon>Cyperaceae</taxon>
        <taxon>Cyperoideae</taxon>
        <taxon>Cariceae</taxon>
        <taxon>Carex</taxon>
        <taxon>Carex subgen. Euthyceras</taxon>
    </lineage>
</organism>
<evidence type="ECO:0000313" key="2">
    <source>
        <dbReference type="EMBL" id="KAF3329201.1"/>
    </source>
</evidence>
<gene>
    <name evidence="2" type="ORF">FCM35_KLT06279</name>
</gene>
<comment type="caution">
    <text evidence="2">The sequence shown here is derived from an EMBL/GenBank/DDBJ whole genome shotgun (WGS) entry which is preliminary data.</text>
</comment>
<dbReference type="PANTHER" id="PTHR33597:SF11">
    <property type="entry name" value="OS07G0620600 PROTEIN"/>
    <property type="match status" value="1"/>
</dbReference>
<dbReference type="OrthoDB" id="1919622at2759"/>
<reference evidence="2" key="1">
    <citation type="submission" date="2020-01" db="EMBL/GenBank/DDBJ databases">
        <title>Genome sequence of Kobresia littledalei, the first chromosome-level genome in the family Cyperaceae.</title>
        <authorList>
            <person name="Qu G."/>
        </authorList>
    </citation>
    <scope>NUCLEOTIDE SEQUENCE</scope>
    <source>
        <strain evidence="2">C.B.Clarke</strain>
        <tissue evidence="2">Leaf</tissue>
    </source>
</reference>
<name>A0A833V912_9POAL</name>
<dbReference type="AlphaFoldDB" id="A0A833V912"/>
<evidence type="ECO:0000259" key="1">
    <source>
        <dbReference type="Pfam" id="PF25276"/>
    </source>
</evidence>
<dbReference type="InterPro" id="IPR057192">
    <property type="entry name" value="DUF7870"/>
</dbReference>
<keyword evidence="3" id="KW-1185">Reference proteome</keyword>
<dbReference type="PANTHER" id="PTHR33597">
    <property type="entry name" value="OS02G0760400 PROTEIN"/>
    <property type="match status" value="1"/>
</dbReference>
<dbReference type="EMBL" id="SWLB01000015">
    <property type="protein sequence ID" value="KAF3329201.1"/>
    <property type="molecule type" value="Genomic_DNA"/>
</dbReference>
<protein>
    <recommendedName>
        <fullName evidence="1">DUF7870 domain-containing protein</fullName>
    </recommendedName>
</protein>
<evidence type="ECO:0000313" key="3">
    <source>
        <dbReference type="Proteomes" id="UP000623129"/>
    </source>
</evidence>
<accession>A0A833V912</accession>
<sequence length="399" mass="45126">MEIERVHQLMLLWRRSYSTRVALMKRSGSPTRHMDGHTVVIHLPDPRLVLLIARLAIVAAVVCSIPLLRRIPPRVNIVQPYHLSDDPFYLPMLIRYLKREGLFSSSNKKAIFLGNANSRVPFLKKNGIEHVPLDRESTVGDQSVDFVLASEGFADSSLRLVDRVLKIGGVAITRLNSESSDPFRLPGNYKLVYVRRLGPTIVALKKVAGANSQNVINGNEIGTGTGKRRQLLAMPFERKDVLHNVEDVLLEPPREIGETRKFKFLPELTGDPLTQYPRRVFIDAGLHSIANSEKWFEKNYPKKGSRFEMVKLNAVGNRKTGTKACRVSGWLERNVKEEEFVVMKADAGIIEEMVNAEEKAIELVDELFLECDATSAYWECLALYGKVKDEGVVVHQWWA</sequence>
<dbReference type="Proteomes" id="UP000623129">
    <property type="component" value="Unassembled WGS sequence"/>
</dbReference>
<dbReference type="Pfam" id="PF25276">
    <property type="entry name" value="DUF7870"/>
    <property type="match status" value="1"/>
</dbReference>
<feature type="domain" description="DUF7870" evidence="1">
    <location>
        <begin position="242"/>
        <end position="398"/>
    </location>
</feature>
<proteinExistence type="predicted"/>